<keyword evidence="2" id="KW-1185">Reference proteome</keyword>
<organism evidence="1 2">
    <name type="scientific">Polypedilum vanderplanki</name>
    <name type="common">Sleeping chironomid midge</name>
    <dbReference type="NCBI Taxonomy" id="319348"/>
    <lineage>
        <taxon>Eukaryota</taxon>
        <taxon>Metazoa</taxon>
        <taxon>Ecdysozoa</taxon>
        <taxon>Arthropoda</taxon>
        <taxon>Hexapoda</taxon>
        <taxon>Insecta</taxon>
        <taxon>Pterygota</taxon>
        <taxon>Neoptera</taxon>
        <taxon>Endopterygota</taxon>
        <taxon>Diptera</taxon>
        <taxon>Nematocera</taxon>
        <taxon>Chironomoidea</taxon>
        <taxon>Chironomidae</taxon>
        <taxon>Chironominae</taxon>
        <taxon>Polypedilum</taxon>
        <taxon>Polypedilum</taxon>
    </lineage>
</organism>
<name>A0A9J6BLB7_POLVA</name>
<evidence type="ECO:0000313" key="1">
    <source>
        <dbReference type="EMBL" id="KAG5670562.1"/>
    </source>
</evidence>
<accession>A0A9J6BLB7</accession>
<dbReference type="GO" id="GO:0005634">
    <property type="term" value="C:nucleus"/>
    <property type="evidence" value="ECO:0007669"/>
    <property type="project" value="InterPro"/>
</dbReference>
<dbReference type="PANTHER" id="PTHR15681">
    <property type="entry name" value="MAD2L1-BINDING PROTEIN"/>
    <property type="match status" value="1"/>
</dbReference>
<dbReference type="OrthoDB" id="6334764at2759"/>
<dbReference type="PANTHER" id="PTHR15681:SF1">
    <property type="entry name" value="MAD2L1-BINDING PROTEIN"/>
    <property type="match status" value="1"/>
</dbReference>
<dbReference type="InterPro" id="IPR009511">
    <property type="entry name" value="MAD1/Cdc20-bound-Mad2-bd"/>
</dbReference>
<proteinExistence type="predicted"/>
<sequence length="248" mass="29380">MEINPIDIDLDFKPTKQFLIKLIQSILLYLLHERTQIPFSFDVFERFLKNKKFDGETKCYKTKNQIKIAQETYEKICSLKEIIKNEFSYSKTFVFIFGSHLTTAKECYEINLPFMNNNNVEVKYNETTTLRNVLLQIITNDRLKISNHLPITNCFLLLNRHKPTTDNVELSQIREFRLNKNCKKFTLNIRDASKFVIFQESESVQDPPKDEEKLNQVLIDPAIDNWYQSRVYVKGFNDTLVNSKSIWN</sequence>
<dbReference type="EMBL" id="JADBJN010000003">
    <property type="protein sequence ID" value="KAG5670562.1"/>
    <property type="molecule type" value="Genomic_DNA"/>
</dbReference>
<dbReference type="AlphaFoldDB" id="A0A9J6BLB7"/>
<protein>
    <recommendedName>
        <fullName evidence="3">MAD2L1-binding protein</fullName>
    </recommendedName>
</protein>
<dbReference type="GO" id="GO:0007096">
    <property type="term" value="P:regulation of exit from mitosis"/>
    <property type="evidence" value="ECO:0007669"/>
    <property type="project" value="InterPro"/>
</dbReference>
<evidence type="ECO:0000313" key="2">
    <source>
        <dbReference type="Proteomes" id="UP001107558"/>
    </source>
</evidence>
<evidence type="ECO:0008006" key="3">
    <source>
        <dbReference type="Google" id="ProtNLM"/>
    </source>
</evidence>
<dbReference type="Proteomes" id="UP001107558">
    <property type="component" value="Chromosome 3"/>
</dbReference>
<reference evidence="1" key="1">
    <citation type="submission" date="2021-03" db="EMBL/GenBank/DDBJ databases">
        <title>Chromosome level genome of the anhydrobiotic midge Polypedilum vanderplanki.</title>
        <authorList>
            <person name="Yoshida Y."/>
            <person name="Kikawada T."/>
            <person name="Gusev O."/>
        </authorList>
    </citation>
    <scope>NUCLEOTIDE SEQUENCE</scope>
    <source>
        <strain evidence="1">NIAS01</strain>
        <tissue evidence="1">Whole body or cell culture</tissue>
    </source>
</reference>
<dbReference type="Gene3D" id="3.30.900.20">
    <property type="match status" value="1"/>
</dbReference>
<dbReference type="InterPro" id="IPR053729">
    <property type="entry name" value="MAD2L1BP_domain_sf"/>
</dbReference>
<gene>
    <name evidence="1" type="ORF">PVAND_000816</name>
</gene>
<comment type="caution">
    <text evidence="1">The sequence shown here is derived from an EMBL/GenBank/DDBJ whole genome shotgun (WGS) entry which is preliminary data.</text>
</comment>